<comment type="catalytic activity">
    <reaction evidence="1">
        <text>ATP + protein L-histidine = ADP + protein N-phospho-L-histidine.</text>
        <dbReference type="EC" id="2.7.13.3"/>
    </reaction>
</comment>
<feature type="transmembrane region" description="Helical" evidence="12">
    <location>
        <begin position="20"/>
        <end position="46"/>
    </location>
</feature>
<evidence type="ECO:0000256" key="5">
    <source>
        <dbReference type="ARBA" id="ARBA00022679"/>
    </source>
</evidence>
<dbReference type="InterPro" id="IPR036890">
    <property type="entry name" value="HATPase_C_sf"/>
</dbReference>
<feature type="domain" description="Histidine kinase" evidence="13">
    <location>
        <begin position="249"/>
        <end position="502"/>
    </location>
</feature>
<proteinExistence type="predicted"/>
<keyword evidence="5" id="KW-0808">Transferase</keyword>
<keyword evidence="6 12" id="KW-0812">Transmembrane</keyword>
<evidence type="ECO:0000256" key="7">
    <source>
        <dbReference type="ARBA" id="ARBA00022777"/>
    </source>
</evidence>
<evidence type="ECO:0000256" key="9">
    <source>
        <dbReference type="ARBA" id="ARBA00023012"/>
    </source>
</evidence>
<keyword evidence="10 12" id="KW-0472">Membrane</keyword>
<dbReference type="PRINTS" id="PR00344">
    <property type="entry name" value="BCTRLSENSOR"/>
</dbReference>
<dbReference type="InterPro" id="IPR050428">
    <property type="entry name" value="TCS_sensor_his_kinase"/>
</dbReference>
<dbReference type="GO" id="GO:0005886">
    <property type="term" value="C:plasma membrane"/>
    <property type="evidence" value="ECO:0007669"/>
    <property type="project" value="UniProtKB-SubCell"/>
</dbReference>
<dbReference type="CDD" id="cd00082">
    <property type="entry name" value="HisKA"/>
    <property type="match status" value="1"/>
</dbReference>
<feature type="transmembrane region" description="Helical" evidence="12">
    <location>
        <begin position="167"/>
        <end position="187"/>
    </location>
</feature>
<keyword evidence="9" id="KW-0902">Two-component regulatory system</keyword>
<name>A0A1C5GCG3_MICEH</name>
<reference evidence="15 16" key="1">
    <citation type="submission" date="2016-06" db="EMBL/GenBank/DDBJ databases">
        <authorList>
            <person name="Kjaerup R.B."/>
            <person name="Dalgaard T.S."/>
            <person name="Juul-Madsen H.R."/>
        </authorList>
    </citation>
    <scope>NUCLEOTIDE SEQUENCE [LARGE SCALE GENOMIC DNA]</scope>
    <source>
        <strain evidence="15 16">DSM 43913</strain>
    </source>
</reference>
<dbReference type="AlphaFoldDB" id="A0A1C5GCG3"/>
<dbReference type="SMART" id="SM00388">
    <property type="entry name" value="HisKA"/>
    <property type="match status" value="1"/>
</dbReference>
<evidence type="ECO:0000256" key="10">
    <source>
        <dbReference type="ARBA" id="ARBA00023136"/>
    </source>
</evidence>
<feature type="domain" description="HAMP" evidence="14">
    <location>
        <begin position="188"/>
        <end position="241"/>
    </location>
</feature>
<evidence type="ECO:0000256" key="3">
    <source>
        <dbReference type="ARBA" id="ARBA00012438"/>
    </source>
</evidence>
<dbReference type="Gene3D" id="3.30.565.10">
    <property type="entry name" value="Histidine kinase-like ATPase, C-terminal domain"/>
    <property type="match status" value="1"/>
</dbReference>
<keyword evidence="8 12" id="KW-1133">Transmembrane helix</keyword>
<dbReference type="PANTHER" id="PTHR45436">
    <property type="entry name" value="SENSOR HISTIDINE KINASE YKOH"/>
    <property type="match status" value="1"/>
</dbReference>
<dbReference type="EC" id="2.7.13.3" evidence="3"/>
<dbReference type="PROSITE" id="PS50109">
    <property type="entry name" value="HIS_KIN"/>
    <property type="match status" value="1"/>
</dbReference>
<dbReference type="Gene3D" id="1.10.287.130">
    <property type="match status" value="1"/>
</dbReference>
<dbReference type="SUPFAM" id="SSF55874">
    <property type="entry name" value="ATPase domain of HSP90 chaperone/DNA topoisomerase II/histidine kinase"/>
    <property type="match status" value="1"/>
</dbReference>
<dbReference type="InterPro" id="IPR003661">
    <property type="entry name" value="HisK_dim/P_dom"/>
</dbReference>
<keyword evidence="4" id="KW-0597">Phosphoprotein</keyword>
<dbReference type="Gene3D" id="6.10.340.10">
    <property type="match status" value="1"/>
</dbReference>
<dbReference type="PANTHER" id="PTHR45436:SF5">
    <property type="entry name" value="SENSOR HISTIDINE KINASE TRCS"/>
    <property type="match status" value="1"/>
</dbReference>
<dbReference type="GO" id="GO:0000155">
    <property type="term" value="F:phosphorelay sensor kinase activity"/>
    <property type="evidence" value="ECO:0007669"/>
    <property type="project" value="InterPro"/>
</dbReference>
<evidence type="ECO:0000313" key="16">
    <source>
        <dbReference type="Proteomes" id="UP000198251"/>
    </source>
</evidence>
<dbReference type="InterPro" id="IPR004358">
    <property type="entry name" value="Sig_transdc_His_kin-like_C"/>
</dbReference>
<evidence type="ECO:0000256" key="6">
    <source>
        <dbReference type="ARBA" id="ARBA00022692"/>
    </source>
</evidence>
<protein>
    <recommendedName>
        <fullName evidence="3">histidine kinase</fullName>
        <ecNumber evidence="3">2.7.13.3</ecNumber>
    </recommendedName>
</protein>
<evidence type="ECO:0000256" key="12">
    <source>
        <dbReference type="SAM" id="Phobius"/>
    </source>
</evidence>
<dbReference type="SMART" id="SM00387">
    <property type="entry name" value="HATPase_c"/>
    <property type="match status" value="1"/>
</dbReference>
<keyword evidence="7 15" id="KW-0418">Kinase</keyword>
<evidence type="ECO:0000256" key="2">
    <source>
        <dbReference type="ARBA" id="ARBA00004236"/>
    </source>
</evidence>
<dbReference type="CDD" id="cd00075">
    <property type="entry name" value="HATPase"/>
    <property type="match status" value="1"/>
</dbReference>
<dbReference type="Pfam" id="PF02518">
    <property type="entry name" value="HATPase_c"/>
    <property type="match status" value="1"/>
</dbReference>
<dbReference type="InterPro" id="IPR005467">
    <property type="entry name" value="His_kinase_dom"/>
</dbReference>
<dbReference type="InterPro" id="IPR003594">
    <property type="entry name" value="HATPase_dom"/>
</dbReference>
<evidence type="ECO:0000256" key="1">
    <source>
        <dbReference type="ARBA" id="ARBA00000085"/>
    </source>
</evidence>
<dbReference type="Pfam" id="PF00672">
    <property type="entry name" value="HAMP"/>
    <property type="match status" value="1"/>
</dbReference>
<feature type="compositionally biased region" description="Gly residues" evidence="11">
    <location>
        <begin position="377"/>
        <end position="414"/>
    </location>
</feature>
<dbReference type="SUPFAM" id="SSF158472">
    <property type="entry name" value="HAMP domain-like"/>
    <property type="match status" value="1"/>
</dbReference>
<dbReference type="Proteomes" id="UP000198251">
    <property type="component" value="Chromosome I"/>
</dbReference>
<dbReference type="CDD" id="cd06225">
    <property type="entry name" value="HAMP"/>
    <property type="match status" value="1"/>
</dbReference>
<gene>
    <name evidence="15" type="ORF">GA0070610_3859</name>
</gene>
<dbReference type="PROSITE" id="PS50885">
    <property type="entry name" value="HAMP"/>
    <property type="match status" value="1"/>
</dbReference>
<organism evidence="15 16">
    <name type="scientific">Micromonospora echinofusca</name>
    <dbReference type="NCBI Taxonomy" id="47858"/>
    <lineage>
        <taxon>Bacteria</taxon>
        <taxon>Bacillati</taxon>
        <taxon>Actinomycetota</taxon>
        <taxon>Actinomycetes</taxon>
        <taxon>Micromonosporales</taxon>
        <taxon>Micromonosporaceae</taxon>
        <taxon>Micromonospora</taxon>
    </lineage>
</organism>
<evidence type="ECO:0000313" key="15">
    <source>
        <dbReference type="EMBL" id="SCG17545.1"/>
    </source>
</evidence>
<dbReference type="InterPro" id="IPR036097">
    <property type="entry name" value="HisK_dim/P_sf"/>
</dbReference>
<dbReference type="InterPro" id="IPR003660">
    <property type="entry name" value="HAMP_dom"/>
</dbReference>
<accession>A0A1C5GCG3</accession>
<dbReference type="Pfam" id="PF00512">
    <property type="entry name" value="HisKA"/>
    <property type="match status" value="1"/>
</dbReference>
<evidence type="ECO:0000259" key="13">
    <source>
        <dbReference type="PROSITE" id="PS50109"/>
    </source>
</evidence>
<feature type="region of interest" description="Disordered" evidence="11">
    <location>
        <begin position="376"/>
        <end position="414"/>
    </location>
</feature>
<dbReference type="EMBL" id="LT607733">
    <property type="protein sequence ID" value="SCG17545.1"/>
    <property type="molecule type" value="Genomic_DNA"/>
</dbReference>
<evidence type="ECO:0000256" key="8">
    <source>
        <dbReference type="ARBA" id="ARBA00022989"/>
    </source>
</evidence>
<evidence type="ECO:0000256" key="4">
    <source>
        <dbReference type="ARBA" id="ARBA00022553"/>
    </source>
</evidence>
<keyword evidence="16" id="KW-1185">Reference proteome</keyword>
<evidence type="ECO:0000259" key="14">
    <source>
        <dbReference type="PROSITE" id="PS50885"/>
    </source>
</evidence>
<dbReference type="SMART" id="SM00304">
    <property type="entry name" value="HAMP"/>
    <property type="match status" value="1"/>
</dbReference>
<comment type="subcellular location">
    <subcellularLocation>
        <location evidence="2">Cell membrane</location>
    </subcellularLocation>
</comment>
<sequence length="507" mass="52390">MTRGTRGRLRAGPGLRGRLMAVGVLGVSGGLAVGGLVLLAVLGWALQRAVDTEAFRTADAVALLADEEVLPDPLPVAGGQVRVQVIDAAGRVRAASIDADRLVPMVSPGSLDAGVRQRLTVSGERVGLTGPVRVVAVPAGTAADPRTVLVARSLADVRHSAHVVRTILLVSFPLLVAVLAAVAWRVVGATLRPVEALRRGAEEITGRNGGGRLPVPASRDEIHRLAVTLNGMLGRLESARDRQRAFVADAAHELRSPLANIRTELEVARRLADRTDWTAVSANLLADTERLGRLVDDLLLLARLDERLPARATGPVELGALLAAVAARYPSPSVRLDAPAAPLWTEGDPDELRRILTNLVDNAVRHAHGEVVLAAGPGAGEASGDGGTSGGGQAAGGPVGREAAGGGTAGRRAGGSGVGAYHLVTVTDDGPGIPAADRERVFGRFTRLDDARARDDGGAGLGLAIVRELVRRAGGGIELTDAHPGRTDGPGLRVRLLLPALPDPERP</sequence>
<dbReference type="SUPFAM" id="SSF47384">
    <property type="entry name" value="Homodimeric domain of signal transducing histidine kinase"/>
    <property type="match status" value="1"/>
</dbReference>
<evidence type="ECO:0000256" key="11">
    <source>
        <dbReference type="SAM" id="MobiDB-lite"/>
    </source>
</evidence>